<dbReference type="PANTHER" id="PTHR38776">
    <property type="entry name" value="MLTA-INTERACTING PROTEIN-RELATED"/>
    <property type="match status" value="1"/>
</dbReference>
<evidence type="ECO:0000256" key="6">
    <source>
        <dbReference type="SAM" id="SignalP"/>
    </source>
</evidence>
<dbReference type="OrthoDB" id="5462484at2"/>
<sequence>MSIRLAMTAALAGALFLEAASAQEAPLAGSAPGTDLSVRLGIGGIVQPEWEGSDSYNVVPWPIVSLEYLRLPGIGEFGGQRLGFSIGPSFNVVSKREQFDDPVLVGLGDVDAAVELGLKGAYEMEHWGALLAVRRGFGGHDGIVGEAVAYGILRPTDRLELRGGPEITFADSEYFDTYFSVTPAQALLSGLPVYDAGSGFKSVGITGQATYSLTDKVDLHARASYTYLLSDAGESPIIEIGGSRNQVTVGAGISYRIDLDLFD</sequence>
<accession>A0A4R3MN09</accession>
<dbReference type="RefSeq" id="WP_132804796.1">
    <property type="nucleotide sequence ID" value="NZ_SMAK01000001.1"/>
</dbReference>
<proteinExistence type="inferred from homology"/>
<reference evidence="7 8" key="1">
    <citation type="submission" date="2019-03" db="EMBL/GenBank/DDBJ databases">
        <title>Genomic Encyclopedia of Type Strains, Phase IV (KMG-IV): sequencing the most valuable type-strain genomes for metagenomic binning, comparative biology and taxonomic classification.</title>
        <authorList>
            <person name="Goeker M."/>
        </authorList>
    </citation>
    <scope>NUCLEOTIDE SEQUENCE [LARGE SCALE GENOMIC DNA]</scope>
    <source>
        <strain evidence="7 8">DSM 19345</strain>
    </source>
</reference>
<evidence type="ECO:0000256" key="3">
    <source>
        <dbReference type="ARBA" id="ARBA00022729"/>
    </source>
</evidence>
<keyword evidence="4" id="KW-0472">Membrane</keyword>
<evidence type="ECO:0000256" key="5">
    <source>
        <dbReference type="ARBA" id="ARBA00023237"/>
    </source>
</evidence>
<dbReference type="EMBL" id="SMAK01000001">
    <property type="protein sequence ID" value="TCT13406.1"/>
    <property type="molecule type" value="Genomic_DNA"/>
</dbReference>
<evidence type="ECO:0000256" key="2">
    <source>
        <dbReference type="ARBA" id="ARBA00005722"/>
    </source>
</evidence>
<keyword evidence="5" id="KW-0998">Cell outer membrane</keyword>
<evidence type="ECO:0000313" key="8">
    <source>
        <dbReference type="Proteomes" id="UP000295678"/>
    </source>
</evidence>
<dbReference type="Proteomes" id="UP000295678">
    <property type="component" value="Unassembled WGS sequence"/>
</dbReference>
<dbReference type="AlphaFoldDB" id="A0A4R3MN09"/>
<dbReference type="InterPro" id="IPR010583">
    <property type="entry name" value="MipA"/>
</dbReference>
<dbReference type="Pfam" id="PF06629">
    <property type="entry name" value="MipA"/>
    <property type="match status" value="1"/>
</dbReference>
<evidence type="ECO:0000313" key="7">
    <source>
        <dbReference type="EMBL" id="TCT13406.1"/>
    </source>
</evidence>
<dbReference type="SUPFAM" id="SSF56925">
    <property type="entry name" value="OMPA-like"/>
    <property type="match status" value="1"/>
</dbReference>
<name>A0A4R3MN09_9HYPH</name>
<dbReference type="GO" id="GO:0009279">
    <property type="term" value="C:cell outer membrane"/>
    <property type="evidence" value="ECO:0007669"/>
    <property type="project" value="UniProtKB-SubCell"/>
</dbReference>
<comment type="subcellular location">
    <subcellularLocation>
        <location evidence="1">Cell outer membrane</location>
    </subcellularLocation>
</comment>
<comment type="caution">
    <text evidence="7">The sequence shown here is derived from an EMBL/GenBank/DDBJ whole genome shotgun (WGS) entry which is preliminary data.</text>
</comment>
<evidence type="ECO:0000256" key="4">
    <source>
        <dbReference type="ARBA" id="ARBA00023136"/>
    </source>
</evidence>
<keyword evidence="8" id="KW-1185">Reference proteome</keyword>
<organism evidence="7 8">
    <name type="scientific">Tepidamorphus gemmatus</name>
    <dbReference type="NCBI Taxonomy" id="747076"/>
    <lineage>
        <taxon>Bacteria</taxon>
        <taxon>Pseudomonadati</taxon>
        <taxon>Pseudomonadota</taxon>
        <taxon>Alphaproteobacteria</taxon>
        <taxon>Hyphomicrobiales</taxon>
        <taxon>Tepidamorphaceae</taxon>
        <taxon>Tepidamorphus</taxon>
    </lineage>
</organism>
<keyword evidence="3 6" id="KW-0732">Signal</keyword>
<feature type="chain" id="PRO_5020830961" evidence="6">
    <location>
        <begin position="23"/>
        <end position="263"/>
    </location>
</feature>
<dbReference type="PANTHER" id="PTHR38776:SF1">
    <property type="entry name" value="MLTA-INTERACTING PROTEIN-RELATED"/>
    <property type="match status" value="1"/>
</dbReference>
<comment type="similarity">
    <text evidence="2">Belongs to the MipA/OmpV family.</text>
</comment>
<dbReference type="InterPro" id="IPR011250">
    <property type="entry name" value="OMP/PagP_B-barrel"/>
</dbReference>
<feature type="signal peptide" evidence="6">
    <location>
        <begin position="1"/>
        <end position="22"/>
    </location>
</feature>
<protein>
    <submittedName>
        <fullName evidence="7">Outer membrane protein</fullName>
    </submittedName>
</protein>
<evidence type="ECO:0000256" key="1">
    <source>
        <dbReference type="ARBA" id="ARBA00004442"/>
    </source>
</evidence>
<gene>
    <name evidence="7" type="ORF">EDC22_101272</name>
</gene>